<name>A0A927HCA5_9BACI</name>
<accession>A0A927HCA5</accession>
<dbReference type="Pfam" id="PF00722">
    <property type="entry name" value="Glyco_hydro_16"/>
    <property type="match status" value="1"/>
</dbReference>
<dbReference type="InterPro" id="IPR050546">
    <property type="entry name" value="Glycosyl_Hydrlase_16"/>
</dbReference>
<dbReference type="InterPro" id="IPR000757">
    <property type="entry name" value="Beta-glucanase-like"/>
</dbReference>
<dbReference type="Gene3D" id="3.20.20.370">
    <property type="entry name" value="Glycoside hydrolase/deacetylase"/>
    <property type="match status" value="1"/>
</dbReference>
<dbReference type="Gene3D" id="2.60.120.200">
    <property type="match status" value="1"/>
</dbReference>
<dbReference type="SUPFAM" id="SSF88713">
    <property type="entry name" value="Glycoside hydrolase/deacetylase"/>
    <property type="match status" value="1"/>
</dbReference>
<organism evidence="4 5">
    <name type="scientific">Peribacillus faecalis</name>
    <dbReference type="NCBI Taxonomy" id="2772559"/>
    <lineage>
        <taxon>Bacteria</taxon>
        <taxon>Bacillati</taxon>
        <taxon>Bacillota</taxon>
        <taxon>Bacilli</taxon>
        <taxon>Bacillales</taxon>
        <taxon>Bacillaceae</taxon>
        <taxon>Peribacillus</taxon>
    </lineage>
</organism>
<reference evidence="4" key="1">
    <citation type="submission" date="2020-09" db="EMBL/GenBank/DDBJ databases">
        <title>Bacillus faecalis sp. nov., a moderately halophilic bacterium isolated from cow faeces.</title>
        <authorList>
            <person name="Jiang L."/>
            <person name="Lee J."/>
        </authorList>
    </citation>
    <scope>NUCLEOTIDE SEQUENCE</scope>
    <source>
        <strain evidence="4">AGMB 02131</strain>
    </source>
</reference>
<comment type="similarity">
    <text evidence="1">Belongs to the glycosyl hydrolase 16 family.</text>
</comment>
<evidence type="ECO:0000259" key="2">
    <source>
        <dbReference type="PROSITE" id="PS51677"/>
    </source>
</evidence>
<dbReference type="CDD" id="cd08023">
    <property type="entry name" value="GH16_laminarinase_like"/>
    <property type="match status" value="1"/>
</dbReference>
<evidence type="ECO:0000313" key="4">
    <source>
        <dbReference type="EMBL" id="MBD3109824.1"/>
    </source>
</evidence>
<dbReference type="RefSeq" id="WP_190999356.1">
    <property type="nucleotide sequence ID" value="NZ_JACXSI010000045.1"/>
</dbReference>
<dbReference type="GO" id="GO:0005975">
    <property type="term" value="P:carbohydrate metabolic process"/>
    <property type="evidence" value="ECO:0007669"/>
    <property type="project" value="InterPro"/>
</dbReference>
<proteinExistence type="inferred from homology"/>
<feature type="domain" description="NodB homology" evidence="2">
    <location>
        <begin position="38"/>
        <end position="244"/>
    </location>
</feature>
<dbReference type="AlphaFoldDB" id="A0A927HCA5"/>
<keyword evidence="5" id="KW-1185">Reference proteome</keyword>
<comment type="caution">
    <text evidence="4">The sequence shown here is derived from an EMBL/GenBank/DDBJ whole genome shotgun (WGS) entry which is preliminary data.</text>
</comment>
<dbReference type="InterPro" id="IPR013320">
    <property type="entry name" value="ConA-like_dom_sf"/>
</dbReference>
<evidence type="ECO:0000313" key="5">
    <source>
        <dbReference type="Proteomes" id="UP000602076"/>
    </source>
</evidence>
<dbReference type="InterPro" id="IPR011330">
    <property type="entry name" value="Glyco_hydro/deAcase_b/a-brl"/>
</dbReference>
<feature type="domain" description="GH16" evidence="3">
    <location>
        <begin position="258"/>
        <end position="503"/>
    </location>
</feature>
<dbReference type="InterPro" id="IPR002509">
    <property type="entry name" value="NODB_dom"/>
</dbReference>
<sequence length="503" mass="59016">MKIIIYYLLCFLFLLPIMACSKEKVITSLPNDIKEDTANIIFIMDDGWETQYTDGYRILDKYKLKGNIGVISEAVGTPGYADEDQLQEMYDRGWDLLNHTKTHADLSTLSKEKQREEIIEAKKWLKNKGYTRGEKAFLYPYGSYNDVTLEVLKEEGFLWARTVLDGENYELSYEAKTLNLVTSLDPELVKDRVDAAIENKSTLLFMTHKYGDEVDEYDMFYDVKSFEEIVSYVSEKQKQGELNVLTVSEYLEISKNKKTLKQSFVEPILYEDLSKEEKQQLIDDKWLIVWNEDFSELDKTKWNLIDEDINYNSELQYYRPENVEIKENSLYLIGKDEDYRDHNYTSGKVTTENKFELMYGKIEFKAKTDYATGSFPAVWLSATDEDYLPEIDIFEAVGKEYGYAFYVNHWREGEKLKNENTNIQLTDPEDFHTYSIEWNKDEIKWFVDDEHIFTSTEGIPNESMYLIMNLVIGGNWPGSPNEKTKFPINFVIKDLKVMKEVTK</sequence>
<dbReference type="PROSITE" id="PS51677">
    <property type="entry name" value="NODB"/>
    <property type="match status" value="1"/>
</dbReference>
<evidence type="ECO:0000256" key="1">
    <source>
        <dbReference type="ARBA" id="ARBA00006865"/>
    </source>
</evidence>
<dbReference type="EMBL" id="JACXSI010000045">
    <property type="protein sequence ID" value="MBD3109824.1"/>
    <property type="molecule type" value="Genomic_DNA"/>
</dbReference>
<dbReference type="GO" id="GO:0016810">
    <property type="term" value="F:hydrolase activity, acting on carbon-nitrogen (but not peptide) bonds"/>
    <property type="evidence" value="ECO:0007669"/>
    <property type="project" value="InterPro"/>
</dbReference>
<dbReference type="Proteomes" id="UP000602076">
    <property type="component" value="Unassembled WGS sequence"/>
</dbReference>
<dbReference type="PROSITE" id="PS51762">
    <property type="entry name" value="GH16_2"/>
    <property type="match status" value="1"/>
</dbReference>
<protein>
    <submittedName>
        <fullName evidence="4">Family 16 glycosylhydrolase</fullName>
    </submittedName>
</protein>
<dbReference type="PANTHER" id="PTHR10963:SF55">
    <property type="entry name" value="GLYCOSIDE HYDROLASE FAMILY 16 PROTEIN"/>
    <property type="match status" value="1"/>
</dbReference>
<dbReference type="PANTHER" id="PTHR10963">
    <property type="entry name" value="GLYCOSYL HYDROLASE-RELATED"/>
    <property type="match status" value="1"/>
</dbReference>
<dbReference type="SUPFAM" id="SSF49899">
    <property type="entry name" value="Concanavalin A-like lectins/glucanases"/>
    <property type="match status" value="1"/>
</dbReference>
<gene>
    <name evidence="4" type="ORF">IEO70_15900</name>
</gene>
<evidence type="ECO:0000259" key="3">
    <source>
        <dbReference type="PROSITE" id="PS51762"/>
    </source>
</evidence>
<dbReference type="GO" id="GO:0004553">
    <property type="term" value="F:hydrolase activity, hydrolyzing O-glycosyl compounds"/>
    <property type="evidence" value="ECO:0007669"/>
    <property type="project" value="InterPro"/>
</dbReference>
<dbReference type="Pfam" id="PF01522">
    <property type="entry name" value="Polysacc_deac_1"/>
    <property type="match status" value="1"/>
</dbReference>
<dbReference type="CDD" id="cd10970">
    <property type="entry name" value="CE4_DAC_u1_6s"/>
    <property type="match status" value="1"/>
</dbReference>